<organism evidence="1 2">
    <name type="scientific">Hymenobacter luteus</name>
    <dbReference type="NCBI Taxonomy" id="1411122"/>
    <lineage>
        <taxon>Bacteria</taxon>
        <taxon>Pseudomonadati</taxon>
        <taxon>Bacteroidota</taxon>
        <taxon>Cytophagia</taxon>
        <taxon>Cytophagales</taxon>
        <taxon>Hymenobacteraceae</taxon>
        <taxon>Hymenobacter</taxon>
    </lineage>
</organism>
<protein>
    <submittedName>
        <fullName evidence="1">Uncharacterized protein</fullName>
    </submittedName>
</protein>
<dbReference type="AlphaFoldDB" id="A0A7W9WAP0"/>
<keyword evidence="2" id="KW-1185">Reference proteome</keyword>
<dbReference type="Proteomes" id="UP000532746">
    <property type="component" value="Unassembled WGS sequence"/>
</dbReference>
<proteinExistence type="predicted"/>
<reference evidence="1 2" key="1">
    <citation type="submission" date="2020-08" db="EMBL/GenBank/DDBJ databases">
        <title>Genomic Encyclopedia of Type Strains, Phase IV (KMG-IV): sequencing the most valuable type-strain genomes for metagenomic binning, comparative biology and taxonomic classification.</title>
        <authorList>
            <person name="Goeker M."/>
        </authorList>
    </citation>
    <scope>NUCLEOTIDE SEQUENCE [LARGE SCALE GENOMIC DNA]</scope>
    <source>
        <strain evidence="1 2">DSM 26718</strain>
    </source>
</reference>
<sequence length="97" mass="11212">MTYAEFLASQTQPAPPTGLSPLLLALWHAGRDEWHQAHDIAQDNEHDPLQNWLHAFLHRQEGDLGNAAYWYRRAGRPVFTGTLRREWEELARTQLPA</sequence>
<dbReference type="EMBL" id="JACHGG010000001">
    <property type="protein sequence ID" value="MBB6057530.1"/>
    <property type="molecule type" value="Genomic_DNA"/>
</dbReference>
<dbReference type="RefSeq" id="WP_183402223.1">
    <property type="nucleotide sequence ID" value="NZ_JACHGG010000001.1"/>
</dbReference>
<name>A0A7W9WAP0_9BACT</name>
<accession>A0A7W9WAP0</accession>
<gene>
    <name evidence="1" type="ORF">HNQ93_000360</name>
</gene>
<evidence type="ECO:0000313" key="2">
    <source>
        <dbReference type="Proteomes" id="UP000532746"/>
    </source>
</evidence>
<evidence type="ECO:0000313" key="1">
    <source>
        <dbReference type="EMBL" id="MBB6057530.1"/>
    </source>
</evidence>
<comment type="caution">
    <text evidence="1">The sequence shown here is derived from an EMBL/GenBank/DDBJ whole genome shotgun (WGS) entry which is preliminary data.</text>
</comment>